<accession>A0ABT9Y8T9</accession>
<evidence type="ECO:0000313" key="4">
    <source>
        <dbReference type="Proteomes" id="UP001239167"/>
    </source>
</evidence>
<sequence length="189" mass="20210">MKKIVGKTAWLIFVLVIAFASTAAAASKDAQRDELRQKTAATLDALYKEQPKAQSVIEHAAGYAVFNSTGLKLGLLGSAHGRGMAVNNSSGQEIFMRMQEYQAGLGLGVKEYAVIFVFANEDAWNTFVEKGWSFGAQATAAANDGVSGDSLEGAVMVSPGVWIYQMTTKGLAVEVAVKGTNYYKDKNLN</sequence>
<dbReference type="RefSeq" id="WP_196605492.1">
    <property type="nucleotide sequence ID" value="NZ_CP116940.1"/>
</dbReference>
<feature type="domain" description="Ysc84 actin-binding" evidence="2">
    <location>
        <begin position="102"/>
        <end position="189"/>
    </location>
</feature>
<keyword evidence="1" id="KW-0732">Signal</keyword>
<gene>
    <name evidence="3" type="ORF">J2S01_001955</name>
</gene>
<reference evidence="3 4" key="1">
    <citation type="submission" date="2023-07" db="EMBL/GenBank/DDBJ databases">
        <title>Genomic Encyclopedia of Type Strains, Phase IV (KMG-IV): sequencing the most valuable type-strain genomes for metagenomic binning, comparative biology and taxonomic classification.</title>
        <authorList>
            <person name="Goeker M."/>
        </authorList>
    </citation>
    <scope>NUCLEOTIDE SEQUENCE [LARGE SCALE GENOMIC DNA]</scope>
    <source>
        <strain evidence="3 4">DSM 16980</strain>
    </source>
</reference>
<protein>
    <submittedName>
        <fullName evidence="3">Lipid-binding SYLF domain-containing protein</fullName>
    </submittedName>
</protein>
<keyword evidence="4" id="KW-1185">Reference proteome</keyword>
<dbReference type="Pfam" id="PF04366">
    <property type="entry name" value="Ysc84"/>
    <property type="match status" value="1"/>
</dbReference>
<feature type="chain" id="PRO_5045723877" evidence="1">
    <location>
        <begin position="26"/>
        <end position="189"/>
    </location>
</feature>
<name>A0ABT9Y8T9_9FIRM</name>
<proteinExistence type="predicted"/>
<dbReference type="InterPro" id="IPR007461">
    <property type="entry name" value="Ysc84_actin-binding"/>
</dbReference>
<dbReference type="Proteomes" id="UP001239167">
    <property type="component" value="Unassembled WGS sequence"/>
</dbReference>
<evidence type="ECO:0000259" key="2">
    <source>
        <dbReference type="Pfam" id="PF04366"/>
    </source>
</evidence>
<feature type="signal peptide" evidence="1">
    <location>
        <begin position="1"/>
        <end position="25"/>
    </location>
</feature>
<evidence type="ECO:0000256" key="1">
    <source>
        <dbReference type="SAM" id="SignalP"/>
    </source>
</evidence>
<dbReference type="EMBL" id="JAUSUE010000014">
    <property type="protein sequence ID" value="MDQ0204227.1"/>
    <property type="molecule type" value="Genomic_DNA"/>
</dbReference>
<evidence type="ECO:0000313" key="3">
    <source>
        <dbReference type="EMBL" id="MDQ0204227.1"/>
    </source>
</evidence>
<organism evidence="3 4">
    <name type="scientific">Pectinatus haikarae</name>
    <dbReference type="NCBI Taxonomy" id="349096"/>
    <lineage>
        <taxon>Bacteria</taxon>
        <taxon>Bacillati</taxon>
        <taxon>Bacillota</taxon>
        <taxon>Negativicutes</taxon>
        <taxon>Selenomonadales</taxon>
        <taxon>Selenomonadaceae</taxon>
        <taxon>Pectinatus</taxon>
    </lineage>
</organism>
<comment type="caution">
    <text evidence="3">The sequence shown here is derived from an EMBL/GenBank/DDBJ whole genome shotgun (WGS) entry which is preliminary data.</text>
</comment>